<organism evidence="1 2">
    <name type="scientific">Didymodactylos carnosus</name>
    <dbReference type="NCBI Taxonomy" id="1234261"/>
    <lineage>
        <taxon>Eukaryota</taxon>
        <taxon>Metazoa</taxon>
        <taxon>Spiralia</taxon>
        <taxon>Gnathifera</taxon>
        <taxon>Rotifera</taxon>
        <taxon>Eurotatoria</taxon>
        <taxon>Bdelloidea</taxon>
        <taxon>Philodinida</taxon>
        <taxon>Philodinidae</taxon>
        <taxon>Didymodactylos</taxon>
    </lineage>
</organism>
<gene>
    <name evidence="1" type="ORF">SRO942_LOCUS45635</name>
</gene>
<accession>A0A8S2XX17</accession>
<dbReference type="EMBL" id="CAJOBC010109235">
    <property type="protein sequence ID" value="CAF4518082.1"/>
    <property type="molecule type" value="Genomic_DNA"/>
</dbReference>
<name>A0A8S2XX17_9BILA</name>
<evidence type="ECO:0000313" key="2">
    <source>
        <dbReference type="Proteomes" id="UP000681722"/>
    </source>
</evidence>
<comment type="caution">
    <text evidence="1">The sequence shown here is derived from an EMBL/GenBank/DDBJ whole genome shotgun (WGS) entry which is preliminary data.</text>
</comment>
<dbReference type="AlphaFoldDB" id="A0A8S2XX17"/>
<protein>
    <submittedName>
        <fullName evidence="1">Uncharacterized protein</fullName>
    </submittedName>
</protein>
<dbReference type="OrthoDB" id="5989761at2759"/>
<proteinExistence type="predicted"/>
<evidence type="ECO:0000313" key="1">
    <source>
        <dbReference type="EMBL" id="CAF4518082.1"/>
    </source>
</evidence>
<feature type="non-terminal residue" evidence="1">
    <location>
        <position position="1"/>
    </location>
</feature>
<dbReference type="Proteomes" id="UP000681722">
    <property type="component" value="Unassembled WGS sequence"/>
</dbReference>
<reference evidence="1" key="1">
    <citation type="submission" date="2021-02" db="EMBL/GenBank/DDBJ databases">
        <authorList>
            <person name="Nowell W R."/>
        </authorList>
    </citation>
    <scope>NUCLEOTIDE SEQUENCE</scope>
</reference>
<sequence>LLPDRGFEREIEPLEVECCEKENNCQWSGQLRKYKEHRDKCHSATCQFCGEQFSSFNILEKHKKRTCSKIMRGDLGSHLLTKQHQEALITFLKELKSKMNLLPHGDHNTCVLTTNTSVPSSTVVKQENMEPHTMEYETMESEGLNAMSNVTSHTSTLIQTNELYDELKKYQNTLMILSQGIQTLSNDSSRLNEELSHVNNLIQAYSVKPRGHTATTL</sequence>